<evidence type="ECO:0000259" key="9">
    <source>
        <dbReference type="PROSITE" id="PS50240"/>
    </source>
</evidence>
<keyword evidence="12" id="KW-1185">Reference proteome</keyword>
<evidence type="ECO:0000256" key="5">
    <source>
        <dbReference type="ARBA" id="ARBA00023157"/>
    </source>
</evidence>
<feature type="domain" description="Clip" evidence="10">
    <location>
        <begin position="46"/>
        <end position="104"/>
    </location>
</feature>
<keyword evidence="4" id="KW-0720">Serine protease</keyword>
<dbReference type="Proteomes" id="UP000069940">
    <property type="component" value="Unassembled WGS sequence"/>
</dbReference>
<keyword evidence="6" id="KW-0325">Glycoprotein</keyword>
<evidence type="ECO:0000256" key="3">
    <source>
        <dbReference type="ARBA" id="ARBA00022801"/>
    </source>
</evidence>
<dbReference type="InterPro" id="IPR001254">
    <property type="entry name" value="Trypsin_dom"/>
</dbReference>
<evidence type="ECO:0000313" key="12">
    <source>
        <dbReference type="Proteomes" id="UP000069940"/>
    </source>
</evidence>
<evidence type="ECO:0000259" key="10">
    <source>
        <dbReference type="PROSITE" id="PS51888"/>
    </source>
</evidence>
<dbReference type="PROSITE" id="PS00134">
    <property type="entry name" value="TRYPSIN_HIS"/>
    <property type="match status" value="1"/>
</dbReference>
<dbReference type="SUPFAM" id="SSF50494">
    <property type="entry name" value="Trypsin-like serine proteases"/>
    <property type="match status" value="1"/>
</dbReference>
<dbReference type="SMART" id="SM00680">
    <property type="entry name" value="CLIP"/>
    <property type="match status" value="5"/>
</dbReference>
<organism evidence="11 12">
    <name type="scientific">Aedes albopictus</name>
    <name type="common">Asian tiger mosquito</name>
    <name type="synonym">Stegomyia albopicta</name>
    <dbReference type="NCBI Taxonomy" id="7160"/>
    <lineage>
        <taxon>Eukaryota</taxon>
        <taxon>Metazoa</taxon>
        <taxon>Ecdysozoa</taxon>
        <taxon>Arthropoda</taxon>
        <taxon>Hexapoda</taxon>
        <taxon>Insecta</taxon>
        <taxon>Pterygota</taxon>
        <taxon>Neoptera</taxon>
        <taxon>Endopterygota</taxon>
        <taxon>Diptera</taxon>
        <taxon>Nematocera</taxon>
        <taxon>Culicoidea</taxon>
        <taxon>Culicidae</taxon>
        <taxon>Culicinae</taxon>
        <taxon>Aedini</taxon>
        <taxon>Aedes</taxon>
        <taxon>Stegomyia</taxon>
    </lineage>
</organism>
<evidence type="ECO:0000256" key="6">
    <source>
        <dbReference type="ARBA" id="ARBA00023180"/>
    </source>
</evidence>
<dbReference type="InterPro" id="IPR001314">
    <property type="entry name" value="Peptidase_S1A"/>
</dbReference>
<evidence type="ECO:0000256" key="2">
    <source>
        <dbReference type="ARBA" id="ARBA00022729"/>
    </source>
</evidence>
<dbReference type="InterPro" id="IPR043504">
    <property type="entry name" value="Peptidase_S1_PA_chymotrypsin"/>
</dbReference>
<evidence type="ECO:0000313" key="11">
    <source>
        <dbReference type="EnsemblMetazoa" id="AALFPA23_024976.P37223"/>
    </source>
</evidence>
<name>A0ABM2A6M7_AEDAL</name>
<dbReference type="EnsemblMetazoa" id="AALFPA23_024976.R37223">
    <property type="protein sequence ID" value="AALFPA23_024976.P37223"/>
    <property type="gene ID" value="AALFPA23_024976"/>
</dbReference>
<dbReference type="Pfam" id="PF12032">
    <property type="entry name" value="CLIP"/>
    <property type="match status" value="3"/>
</dbReference>
<keyword evidence="2 8" id="KW-0732">Signal</keyword>
<accession>A0ABM2A6M7</accession>
<sequence>MMRQLSVLLFFVVLLWAIESHAGNWRRYSYWHSGNFHRDFKFSVKSCRIRSDPSIRGRCVPVEQCRQMFSNLVSLQFQPNFSYKDYLDERICDYGANGSIHICCADESSRNYYNHRKQQARRSCLSFRNVQGTCTQLESCPSIYNCSMELQRNYNPTLHLHLTQSFCYQDNGKVYVCCDDHVTTPMKLAKKQGWRKCETPFLDAGKCVPASRCGLIGDKEQVPEEFQAFMVGCEQLKNVDHMCCPTLEVQYDTQLGKQCDTDDGKTGLCVELDRCEDALNAGDIYVEKNWCYTNLDQVEYVCCPKRKVLKVPEKTFKVVSRLGEDAPVCTTPNSTVGRCVALADCAPIVTLLRDAAAAKRAVTPAQANFLRSSVCSPGTTTTSTYYVCCDETDLQLQTPTTSTAPTTVTATNVATDIANHPNARLLNPTNCGRTNLDDKIAFGERAPMYQYPWMAMLIYRSATGREGPECGGTVINNRYILTAAHCIDGQVERLLYIRLGEYDTRTDPDCDEYQDCAPPYQQYMVEESLFHPNFTRVVRSGNDIGLLRVNRVIEFNTNDIMPICLPISNSLIGFDPALFWITGWGLTERLENSPILLQTRIPSIQCSLSSRSICAGFGNGTLHCRGDSGGPMKVQVPEFNFRYVQYGIISAGPGCGVPGTPGVSTRVSFFVQWILDSIRE</sequence>
<dbReference type="InterPro" id="IPR018114">
    <property type="entry name" value="TRYPSIN_HIS"/>
</dbReference>
<evidence type="ECO:0000256" key="8">
    <source>
        <dbReference type="SAM" id="SignalP"/>
    </source>
</evidence>
<reference evidence="11" key="2">
    <citation type="submission" date="2025-05" db="UniProtKB">
        <authorList>
            <consortium name="EnsemblMetazoa"/>
        </authorList>
    </citation>
    <scope>IDENTIFICATION</scope>
    <source>
        <strain evidence="11">Foshan</strain>
    </source>
</reference>
<dbReference type="PRINTS" id="PR00722">
    <property type="entry name" value="CHYMOTRYPSIN"/>
</dbReference>
<dbReference type="RefSeq" id="XP_029713068.1">
    <property type="nucleotide sequence ID" value="XM_029857208.2"/>
</dbReference>
<reference evidence="12" key="1">
    <citation type="journal article" date="2015" name="Proc. Natl. Acad. Sci. U.S.A.">
        <title>Genome sequence of the Asian Tiger mosquito, Aedes albopictus, reveals insights into its biology, genetics, and evolution.</title>
        <authorList>
            <person name="Chen X.G."/>
            <person name="Jiang X."/>
            <person name="Gu J."/>
            <person name="Xu M."/>
            <person name="Wu Y."/>
            <person name="Deng Y."/>
            <person name="Zhang C."/>
            <person name="Bonizzoni M."/>
            <person name="Dermauw W."/>
            <person name="Vontas J."/>
            <person name="Armbruster P."/>
            <person name="Huang X."/>
            <person name="Yang Y."/>
            <person name="Zhang H."/>
            <person name="He W."/>
            <person name="Peng H."/>
            <person name="Liu Y."/>
            <person name="Wu K."/>
            <person name="Chen J."/>
            <person name="Lirakis M."/>
            <person name="Topalis P."/>
            <person name="Van Leeuwen T."/>
            <person name="Hall A.B."/>
            <person name="Jiang X."/>
            <person name="Thorpe C."/>
            <person name="Mueller R.L."/>
            <person name="Sun C."/>
            <person name="Waterhouse R.M."/>
            <person name="Yan G."/>
            <person name="Tu Z.J."/>
            <person name="Fang X."/>
            <person name="James A.A."/>
        </authorList>
    </citation>
    <scope>NUCLEOTIDE SEQUENCE [LARGE SCALE GENOMIC DNA]</scope>
    <source>
        <strain evidence="12">Foshan</strain>
    </source>
</reference>
<dbReference type="PROSITE" id="PS51888">
    <property type="entry name" value="CLIP"/>
    <property type="match status" value="2"/>
</dbReference>
<dbReference type="Gene3D" id="3.30.1640.30">
    <property type="match status" value="4"/>
</dbReference>
<keyword evidence="1" id="KW-0645">Protease</keyword>
<feature type="chain" id="PRO_5045671972" evidence="8">
    <location>
        <begin position="18"/>
        <end position="680"/>
    </location>
</feature>
<proteinExistence type="inferred from homology"/>
<dbReference type="PROSITE" id="PS50240">
    <property type="entry name" value="TRYPSIN_DOM"/>
    <property type="match status" value="1"/>
</dbReference>
<keyword evidence="5" id="KW-1015">Disulfide bond</keyword>
<dbReference type="InterPro" id="IPR022700">
    <property type="entry name" value="CLIP"/>
</dbReference>
<dbReference type="CDD" id="cd00190">
    <property type="entry name" value="Tryp_SPc"/>
    <property type="match status" value="1"/>
</dbReference>
<dbReference type="InterPro" id="IPR038565">
    <property type="entry name" value="CLIP_sf"/>
</dbReference>
<dbReference type="Gene3D" id="2.40.10.10">
    <property type="entry name" value="Trypsin-like serine proteases"/>
    <property type="match status" value="2"/>
</dbReference>
<evidence type="ECO:0000256" key="4">
    <source>
        <dbReference type="ARBA" id="ARBA00022825"/>
    </source>
</evidence>
<evidence type="ECO:0000256" key="1">
    <source>
        <dbReference type="ARBA" id="ARBA00022670"/>
    </source>
</evidence>
<dbReference type="GeneID" id="109430124"/>
<feature type="domain" description="Clip" evidence="10">
    <location>
        <begin position="328"/>
        <end position="389"/>
    </location>
</feature>
<feature type="signal peptide" evidence="8">
    <location>
        <begin position="1"/>
        <end position="17"/>
    </location>
</feature>
<comment type="similarity">
    <text evidence="7">Belongs to the peptidase S1 family. CLIP subfamily.</text>
</comment>
<feature type="domain" description="Peptidase S1" evidence="9">
    <location>
        <begin position="440"/>
        <end position="679"/>
    </location>
</feature>
<dbReference type="InterPro" id="IPR051487">
    <property type="entry name" value="Ser/Thr_Proteases_Immune/Dev"/>
</dbReference>
<dbReference type="Pfam" id="PF00089">
    <property type="entry name" value="Trypsin"/>
    <property type="match status" value="1"/>
</dbReference>
<dbReference type="SMART" id="SM00020">
    <property type="entry name" value="Tryp_SPc"/>
    <property type="match status" value="1"/>
</dbReference>
<protein>
    <submittedName>
        <fullName evidence="11">Uncharacterized protein</fullName>
    </submittedName>
</protein>
<evidence type="ECO:0000256" key="7">
    <source>
        <dbReference type="ARBA" id="ARBA00024195"/>
    </source>
</evidence>
<dbReference type="InterPro" id="IPR009003">
    <property type="entry name" value="Peptidase_S1_PA"/>
</dbReference>
<dbReference type="PANTHER" id="PTHR24256">
    <property type="entry name" value="TRYPTASE-RELATED"/>
    <property type="match status" value="1"/>
</dbReference>
<keyword evidence="3" id="KW-0378">Hydrolase</keyword>